<evidence type="ECO:0000256" key="2">
    <source>
        <dbReference type="ARBA" id="ARBA00022670"/>
    </source>
</evidence>
<dbReference type="GO" id="GO:0004190">
    <property type="term" value="F:aspartic-type endopeptidase activity"/>
    <property type="evidence" value="ECO:0007669"/>
    <property type="project" value="UniProtKB-KW"/>
</dbReference>
<dbReference type="SUPFAM" id="SSF50630">
    <property type="entry name" value="Acid proteases"/>
    <property type="match status" value="1"/>
</dbReference>
<keyword evidence="9" id="KW-1185">Reference proteome</keyword>
<proteinExistence type="inferred from homology"/>
<keyword evidence="3 5" id="KW-0064">Aspartyl protease</keyword>
<feature type="domain" description="Peptidase A1" evidence="7">
    <location>
        <begin position="97"/>
        <end position="401"/>
    </location>
</feature>
<keyword evidence="2 5" id="KW-0645">Protease</keyword>
<reference evidence="8 9" key="1">
    <citation type="journal article" date="2014" name="PLoS ONE">
        <title>De novo Genome Assembly of the Fungal Plant Pathogen Pyrenophora semeniperda.</title>
        <authorList>
            <person name="Soliai M.M."/>
            <person name="Meyer S.E."/>
            <person name="Udall J.A."/>
            <person name="Elzinga D.E."/>
            <person name="Hermansen R.A."/>
            <person name="Bodily P.M."/>
            <person name="Hart A.A."/>
            <person name="Coleman C.E."/>
        </authorList>
    </citation>
    <scope>NUCLEOTIDE SEQUENCE [LARGE SCALE GENOMIC DNA]</scope>
    <source>
        <strain evidence="8 9">CCB06</strain>
        <tissue evidence="8">Mycelium</tissue>
    </source>
</reference>
<gene>
    <name evidence="8" type="ORF">GMOD_00002737</name>
</gene>
<dbReference type="Proteomes" id="UP000265663">
    <property type="component" value="Unassembled WGS sequence"/>
</dbReference>
<dbReference type="CDD" id="cd06097">
    <property type="entry name" value="Aspergillopepsin_like"/>
    <property type="match status" value="1"/>
</dbReference>
<dbReference type="GO" id="GO:0006508">
    <property type="term" value="P:proteolysis"/>
    <property type="evidence" value="ECO:0007669"/>
    <property type="project" value="UniProtKB-KW"/>
</dbReference>
<accession>A0A3M7M308</accession>
<dbReference type="PANTHER" id="PTHR47966">
    <property type="entry name" value="BETA-SITE APP-CLEAVING ENZYME, ISOFORM A-RELATED"/>
    <property type="match status" value="1"/>
</dbReference>
<evidence type="ECO:0000259" key="7">
    <source>
        <dbReference type="PROSITE" id="PS51767"/>
    </source>
</evidence>
<dbReference type="PROSITE" id="PS00141">
    <property type="entry name" value="ASP_PROTEASE"/>
    <property type="match status" value="2"/>
</dbReference>
<evidence type="ECO:0000256" key="3">
    <source>
        <dbReference type="ARBA" id="ARBA00022750"/>
    </source>
</evidence>
<protein>
    <submittedName>
        <fullName evidence="8">Aspartic endopeptidase pep1</fullName>
    </submittedName>
</protein>
<dbReference type="EMBL" id="KE747817">
    <property type="protein sequence ID" value="RMZ68856.1"/>
    <property type="molecule type" value="Genomic_DNA"/>
</dbReference>
<feature type="chain" id="PRO_5017925247" evidence="6">
    <location>
        <begin position="21"/>
        <end position="406"/>
    </location>
</feature>
<comment type="similarity">
    <text evidence="1 5">Belongs to the peptidase A1 family.</text>
</comment>
<dbReference type="InterPro" id="IPR033121">
    <property type="entry name" value="PEPTIDASE_A1"/>
</dbReference>
<dbReference type="InterPro" id="IPR001969">
    <property type="entry name" value="Aspartic_peptidase_AS"/>
</dbReference>
<dbReference type="InterPro" id="IPR021109">
    <property type="entry name" value="Peptidase_aspartic_dom_sf"/>
</dbReference>
<keyword evidence="4 5" id="KW-0378">Hydrolase</keyword>
<evidence type="ECO:0000313" key="8">
    <source>
        <dbReference type="EMBL" id="RMZ68856.1"/>
    </source>
</evidence>
<dbReference type="InterPro" id="IPR001461">
    <property type="entry name" value="Aspartic_peptidase_A1"/>
</dbReference>
<evidence type="ECO:0000256" key="5">
    <source>
        <dbReference type="RuleBase" id="RU000454"/>
    </source>
</evidence>
<dbReference type="Gene3D" id="2.40.70.10">
    <property type="entry name" value="Acid Proteases"/>
    <property type="match status" value="2"/>
</dbReference>
<keyword evidence="6" id="KW-0732">Signal</keyword>
<name>A0A3M7M308_9PLEO</name>
<evidence type="ECO:0000256" key="6">
    <source>
        <dbReference type="SAM" id="SignalP"/>
    </source>
</evidence>
<organism evidence="8 9">
    <name type="scientific">Pyrenophora seminiperda CCB06</name>
    <dbReference type="NCBI Taxonomy" id="1302712"/>
    <lineage>
        <taxon>Eukaryota</taxon>
        <taxon>Fungi</taxon>
        <taxon>Dikarya</taxon>
        <taxon>Ascomycota</taxon>
        <taxon>Pezizomycotina</taxon>
        <taxon>Dothideomycetes</taxon>
        <taxon>Pleosporomycetidae</taxon>
        <taxon>Pleosporales</taxon>
        <taxon>Pleosporineae</taxon>
        <taxon>Pleosporaceae</taxon>
        <taxon>Pyrenophora</taxon>
    </lineage>
</organism>
<evidence type="ECO:0000256" key="4">
    <source>
        <dbReference type="ARBA" id="ARBA00022801"/>
    </source>
</evidence>
<sequence>MLSVIQIIAVLLTFANVVVSSPVELQKRSTFSIEQVPAKVAHRKPGAVLKAAAFQRHGIPMHTSLQASAENAANRVLSHPPYNGSVSAWNDYYHVMYLCPVTIGEDTLHLLFDTGSSDIWGYSSLQPQEQIYGHEFYNAEQYKIKDGYTWGVTYVDGTGASGDVYVDQVEVGPLVATQQAFGAAKTISPSFVNFPEYEGVLGLGFRKMQSIQPVQQNTFFDNIRDSLAAPLFATALRYNAPGTYDFGVIDTAKYTGELTWTEVNESIGCWEVYVSSTSIFPSTGFYAVVDTGTTLLILGDELVAAYYDDVPDSVNDPTFGGYVVPCDTELPDLEFELGGGYHVVPGMYMMVGAIDETGGMCYGGLQSNDLIDGVNVLGDIFMKGKYIVHEYADGLPRMGIAPLADP</sequence>
<feature type="signal peptide" evidence="6">
    <location>
        <begin position="1"/>
        <end position="20"/>
    </location>
</feature>
<evidence type="ECO:0000256" key="1">
    <source>
        <dbReference type="ARBA" id="ARBA00007447"/>
    </source>
</evidence>
<dbReference type="Pfam" id="PF00026">
    <property type="entry name" value="Asp"/>
    <property type="match status" value="1"/>
</dbReference>
<dbReference type="InterPro" id="IPR034163">
    <property type="entry name" value="Aspergillopepsin-like_cat_dom"/>
</dbReference>
<dbReference type="AlphaFoldDB" id="A0A3M7M308"/>
<dbReference type="PROSITE" id="PS51767">
    <property type="entry name" value="PEPTIDASE_A1"/>
    <property type="match status" value="1"/>
</dbReference>
<evidence type="ECO:0000313" key="9">
    <source>
        <dbReference type="Proteomes" id="UP000265663"/>
    </source>
</evidence>
<dbReference type="OrthoDB" id="2747330at2759"/>
<dbReference type="PRINTS" id="PR00792">
    <property type="entry name" value="PEPSIN"/>
</dbReference>
<dbReference type="PANTHER" id="PTHR47966:SF2">
    <property type="entry name" value="ASPERGILLOPEPSIN-1-RELATED"/>
    <property type="match status" value="1"/>
</dbReference>